<protein>
    <recommendedName>
        <fullName evidence="6">C3H1-type domain-containing protein</fullName>
    </recommendedName>
</protein>
<reference evidence="7" key="1">
    <citation type="submission" date="2023-12" db="EMBL/GenBank/DDBJ databases">
        <title>Genome assembly of Anisodus tanguticus.</title>
        <authorList>
            <person name="Wang Y.-J."/>
        </authorList>
    </citation>
    <scope>NUCLEOTIDE SEQUENCE</scope>
    <source>
        <strain evidence="7">KB-2021</strain>
        <tissue evidence="7">Leaf</tissue>
    </source>
</reference>
<evidence type="ECO:0000313" key="8">
    <source>
        <dbReference type="Proteomes" id="UP001291623"/>
    </source>
</evidence>
<evidence type="ECO:0000256" key="5">
    <source>
        <dbReference type="SAM" id="MobiDB-lite"/>
    </source>
</evidence>
<dbReference type="PANTHER" id="PTHR36886">
    <property type="entry name" value="PROTEIN FRIGIDA-ESSENTIAL 1"/>
    <property type="match status" value="1"/>
</dbReference>
<feature type="zinc finger region" description="C3H1-type" evidence="4">
    <location>
        <begin position="170"/>
        <end position="197"/>
    </location>
</feature>
<feature type="compositionally biased region" description="Basic and acidic residues" evidence="5">
    <location>
        <begin position="467"/>
        <end position="487"/>
    </location>
</feature>
<dbReference type="EMBL" id="JAVYJV010000008">
    <property type="protein sequence ID" value="KAK4364142.1"/>
    <property type="molecule type" value="Genomic_DNA"/>
</dbReference>
<sequence length="707" mass="78427">MPSSVDPLTENSIAIHKISVNDVEYEEIEVEKENSAGSSAPLDDEDPKKDGTHILEPMDLEEHLRSGVSTPKQPVANPDTPMIEEEIHEDPVGALVGKRTESGLQALRCYSGETITHENQSFGQKVNAEYTDGGHQEVSQDLEETSSRLDVQETRARCLSPAADSSGGSKRAAGRCEFYSRGRCINGSSCRFVHVKDPVTSHSKDGVLDAAKMKSKLINGEGSKDATERPAPDCFSDLASSEVRCGENQRLNSDNDFHMNKDEDRSNMPFRDIGRVTLGCESYLTGYGSTSSPLLKDDSLNKDSYRSGMMLLSSSVLSSYKYQNTEVPSYASGLDDTSYKRTQHMLDYHCLSFLSRSVDRWPSYLTSSSSNLDPVGDQKLLDRSQEYCYSRSISLRNKSSALPGCGTEPFSSTDLSGDMEHSCGYKTKVYFNDWEPSAPFRPSTFLGQIIPPPESLYDPIRDSIEQTSTAEKDLSANERKTDDRAIAHQENMNTSSKEEKHSKSVNPRGKKRKQSKLENLRPSCEIDTDFRRDGSVNYESGVMKHFRVALVDFVKELLKPTWHEGLLMRDAYKMIVKKAVDKIINSLTPDLIPDTTESINQYLSVSKPKVAKLIEGYVEKYDAWIGHTSLEAAFEEAANPNATIRSPVMETSGAAYFEGIAGDRVIPLLKKSSPHAEQLPEIHSADDTSIGTILLIPNPLFLHIAYV</sequence>
<dbReference type="Pfam" id="PF23030">
    <property type="entry name" value="SCAF11-like_C"/>
    <property type="match status" value="1"/>
</dbReference>
<evidence type="ECO:0000256" key="1">
    <source>
        <dbReference type="ARBA" id="ARBA00022723"/>
    </source>
</evidence>
<keyword evidence="2 4" id="KW-0863">Zinc-finger</keyword>
<dbReference type="GO" id="GO:0008270">
    <property type="term" value="F:zinc ion binding"/>
    <property type="evidence" value="ECO:0007669"/>
    <property type="project" value="UniProtKB-KW"/>
</dbReference>
<dbReference type="SUPFAM" id="SSF90229">
    <property type="entry name" value="CCCH zinc finger"/>
    <property type="match status" value="1"/>
</dbReference>
<proteinExistence type="predicted"/>
<dbReference type="InterPro" id="IPR036855">
    <property type="entry name" value="Znf_CCCH_sf"/>
</dbReference>
<dbReference type="PROSITE" id="PS50103">
    <property type="entry name" value="ZF_C3H1"/>
    <property type="match status" value="1"/>
</dbReference>
<feature type="domain" description="C3H1-type" evidence="6">
    <location>
        <begin position="170"/>
        <end position="197"/>
    </location>
</feature>
<feature type="region of interest" description="Disordered" evidence="5">
    <location>
        <begin position="28"/>
        <end position="57"/>
    </location>
</feature>
<dbReference type="PANTHER" id="PTHR36886:SF10">
    <property type="entry name" value="PROTEIN FRIGIDA-ESSENTIAL 1-LIKE"/>
    <property type="match status" value="1"/>
</dbReference>
<accession>A0AAE1S784</accession>
<dbReference type="AlphaFoldDB" id="A0AAE1S784"/>
<evidence type="ECO:0000259" key="6">
    <source>
        <dbReference type="PROSITE" id="PS50103"/>
    </source>
</evidence>
<organism evidence="7 8">
    <name type="scientific">Anisodus tanguticus</name>
    <dbReference type="NCBI Taxonomy" id="243964"/>
    <lineage>
        <taxon>Eukaryota</taxon>
        <taxon>Viridiplantae</taxon>
        <taxon>Streptophyta</taxon>
        <taxon>Embryophyta</taxon>
        <taxon>Tracheophyta</taxon>
        <taxon>Spermatophyta</taxon>
        <taxon>Magnoliopsida</taxon>
        <taxon>eudicotyledons</taxon>
        <taxon>Gunneridae</taxon>
        <taxon>Pentapetalae</taxon>
        <taxon>asterids</taxon>
        <taxon>lamiids</taxon>
        <taxon>Solanales</taxon>
        <taxon>Solanaceae</taxon>
        <taxon>Solanoideae</taxon>
        <taxon>Hyoscyameae</taxon>
        <taxon>Anisodus</taxon>
    </lineage>
</organism>
<keyword evidence="1 4" id="KW-0479">Metal-binding</keyword>
<comment type="caution">
    <text evidence="7">The sequence shown here is derived from an EMBL/GenBank/DDBJ whole genome shotgun (WGS) entry which is preliminary data.</text>
</comment>
<evidence type="ECO:0000256" key="4">
    <source>
        <dbReference type="PROSITE-ProRule" id="PRU00723"/>
    </source>
</evidence>
<dbReference type="InterPro" id="IPR057031">
    <property type="entry name" value="SFR19-like_C"/>
</dbReference>
<evidence type="ECO:0000256" key="3">
    <source>
        <dbReference type="ARBA" id="ARBA00022833"/>
    </source>
</evidence>
<evidence type="ECO:0000313" key="7">
    <source>
        <dbReference type="EMBL" id="KAK4364142.1"/>
    </source>
</evidence>
<dbReference type="InterPro" id="IPR000571">
    <property type="entry name" value="Znf_CCCH"/>
</dbReference>
<gene>
    <name evidence="7" type="ORF">RND71_015500</name>
</gene>
<dbReference type="Proteomes" id="UP001291623">
    <property type="component" value="Unassembled WGS sequence"/>
</dbReference>
<keyword evidence="8" id="KW-1185">Reference proteome</keyword>
<name>A0AAE1S784_9SOLA</name>
<evidence type="ECO:0000256" key="2">
    <source>
        <dbReference type="ARBA" id="ARBA00022771"/>
    </source>
</evidence>
<dbReference type="Pfam" id="PF00642">
    <property type="entry name" value="zf-CCCH"/>
    <property type="match status" value="1"/>
</dbReference>
<keyword evidence="3 4" id="KW-0862">Zinc</keyword>
<feature type="region of interest" description="Disordered" evidence="5">
    <location>
        <begin position="467"/>
        <end position="520"/>
    </location>
</feature>
<dbReference type="InterPro" id="IPR052650">
    <property type="entry name" value="Zinc_finger_CCCH"/>
</dbReference>